<dbReference type="EMBL" id="VLPK01000001">
    <property type="protein sequence ID" value="TSJ43786.1"/>
    <property type="molecule type" value="Genomic_DNA"/>
</dbReference>
<sequence length="142" mass="15247">MKSKFIKITLVLLLAACSQLSYGQCDKTVVLKSSKTNHLDAKGNIESSKDENATITISKSQVTIVPGDDDHTISGAITSKTCEWPTAFKDGKTVVKAKLEDNSGNTQHCTITITGVAGKITLVFEAEEQPGKKIMVVADTFE</sequence>
<protein>
    <submittedName>
        <fullName evidence="4">HYR domain-containing protein</fullName>
    </submittedName>
</protein>
<keyword evidence="2" id="KW-0732">Signal</keyword>
<evidence type="ECO:0000256" key="2">
    <source>
        <dbReference type="SAM" id="SignalP"/>
    </source>
</evidence>
<reference evidence="4 5" key="1">
    <citation type="submission" date="2019-07" db="EMBL/GenBank/DDBJ databases">
        <authorList>
            <person name="Huq M.A."/>
        </authorList>
    </citation>
    <scope>NUCLEOTIDE SEQUENCE [LARGE SCALE GENOMIC DNA]</scope>
    <source>
        <strain evidence="4 5">MAH-19</strain>
    </source>
</reference>
<evidence type="ECO:0000313" key="5">
    <source>
        <dbReference type="Proteomes" id="UP000318733"/>
    </source>
</evidence>
<feature type="domain" description="HYR" evidence="3">
    <location>
        <begin position="76"/>
        <end position="114"/>
    </location>
</feature>
<name>A0A556MV25_9SPHI</name>
<comment type="caution">
    <text evidence="4">The sequence shown here is derived from an EMBL/GenBank/DDBJ whole genome shotgun (WGS) entry which is preliminary data.</text>
</comment>
<dbReference type="RefSeq" id="WP_144247352.1">
    <property type="nucleotide sequence ID" value="NZ_VLPK01000001.1"/>
</dbReference>
<proteinExistence type="predicted"/>
<keyword evidence="1" id="KW-0677">Repeat</keyword>
<accession>A0A556MV25</accession>
<dbReference type="Proteomes" id="UP000318733">
    <property type="component" value="Unassembled WGS sequence"/>
</dbReference>
<evidence type="ECO:0000256" key="1">
    <source>
        <dbReference type="ARBA" id="ARBA00022737"/>
    </source>
</evidence>
<feature type="signal peptide" evidence="2">
    <location>
        <begin position="1"/>
        <end position="23"/>
    </location>
</feature>
<evidence type="ECO:0000259" key="3">
    <source>
        <dbReference type="Pfam" id="PF02494"/>
    </source>
</evidence>
<keyword evidence="5" id="KW-1185">Reference proteome</keyword>
<dbReference type="OrthoDB" id="958110at2"/>
<dbReference type="Pfam" id="PF02494">
    <property type="entry name" value="HYR"/>
    <property type="match status" value="1"/>
</dbReference>
<evidence type="ECO:0000313" key="4">
    <source>
        <dbReference type="EMBL" id="TSJ43786.1"/>
    </source>
</evidence>
<dbReference type="InterPro" id="IPR003410">
    <property type="entry name" value="HYR_dom"/>
</dbReference>
<organism evidence="4 5">
    <name type="scientific">Mucilaginibacter corticis</name>
    <dbReference type="NCBI Taxonomy" id="2597670"/>
    <lineage>
        <taxon>Bacteria</taxon>
        <taxon>Pseudomonadati</taxon>
        <taxon>Bacteroidota</taxon>
        <taxon>Sphingobacteriia</taxon>
        <taxon>Sphingobacteriales</taxon>
        <taxon>Sphingobacteriaceae</taxon>
        <taxon>Mucilaginibacter</taxon>
    </lineage>
</organism>
<gene>
    <name evidence="4" type="ORF">FO440_06250</name>
</gene>
<dbReference type="AlphaFoldDB" id="A0A556MV25"/>
<feature type="chain" id="PRO_5021715899" evidence="2">
    <location>
        <begin position="24"/>
        <end position="142"/>
    </location>
</feature>